<organism evidence="1 2">
    <name type="scientific">Duganella qianjiadongensis</name>
    <dbReference type="NCBI Taxonomy" id="2692176"/>
    <lineage>
        <taxon>Bacteria</taxon>
        <taxon>Pseudomonadati</taxon>
        <taxon>Pseudomonadota</taxon>
        <taxon>Betaproteobacteria</taxon>
        <taxon>Burkholderiales</taxon>
        <taxon>Oxalobacteraceae</taxon>
        <taxon>Telluria group</taxon>
        <taxon>Duganella</taxon>
    </lineage>
</organism>
<dbReference type="PIRSF" id="PIRSF037205">
    <property type="entry name" value="UCP037205"/>
    <property type="match status" value="1"/>
</dbReference>
<dbReference type="RefSeq" id="WP_161039158.1">
    <property type="nucleotide sequence ID" value="NZ_WWCM01000006.1"/>
</dbReference>
<gene>
    <name evidence="1" type="ORF">GTP27_10640</name>
</gene>
<comment type="caution">
    <text evidence="1">The sequence shown here is derived from an EMBL/GenBank/DDBJ whole genome shotgun (WGS) entry which is preliminary data.</text>
</comment>
<accession>A0ABW9VM67</accession>
<sequence>MAHKKHHLPQKACRHCGLMFSWRKKWERDWEQVLYCSERCRRSHRPGAVLAGGS</sequence>
<dbReference type="Proteomes" id="UP000478090">
    <property type="component" value="Unassembled WGS sequence"/>
</dbReference>
<evidence type="ECO:0000313" key="1">
    <source>
        <dbReference type="EMBL" id="MYM39787.1"/>
    </source>
</evidence>
<dbReference type="Pfam" id="PF10013">
    <property type="entry name" value="DUF2256"/>
    <property type="match status" value="1"/>
</dbReference>
<dbReference type="EMBL" id="WWCM01000006">
    <property type="protein sequence ID" value="MYM39787.1"/>
    <property type="molecule type" value="Genomic_DNA"/>
</dbReference>
<reference evidence="1 2" key="1">
    <citation type="submission" date="2019-12" db="EMBL/GenBank/DDBJ databases">
        <title>Novel species isolated from a subtropical stream in China.</title>
        <authorList>
            <person name="Lu H."/>
        </authorList>
    </citation>
    <scope>NUCLEOTIDE SEQUENCE [LARGE SCALE GENOMIC DNA]</scope>
    <source>
        <strain evidence="1 2">CY13W</strain>
    </source>
</reference>
<name>A0ABW9VM67_9BURK</name>
<dbReference type="InterPro" id="IPR017136">
    <property type="entry name" value="UCP037205"/>
</dbReference>
<protein>
    <submittedName>
        <fullName evidence="1">DUF2256 domain-containing protein</fullName>
    </submittedName>
</protein>
<dbReference type="PANTHER" id="PTHR37463">
    <property type="entry name" value="GSL3115 PROTEIN"/>
    <property type="match status" value="1"/>
</dbReference>
<dbReference type="PANTHER" id="PTHR37463:SF1">
    <property type="entry name" value="DUF2256 DOMAIN-CONTAINING PROTEIN"/>
    <property type="match status" value="1"/>
</dbReference>
<proteinExistence type="predicted"/>
<evidence type="ECO:0000313" key="2">
    <source>
        <dbReference type="Proteomes" id="UP000478090"/>
    </source>
</evidence>
<keyword evidence="2" id="KW-1185">Reference proteome</keyword>